<protein>
    <submittedName>
        <fullName evidence="11">ABC transporter ATP-binding protein/permease</fullName>
    </submittedName>
</protein>
<keyword evidence="6 8" id="KW-1133">Transmembrane helix</keyword>
<evidence type="ECO:0000259" key="9">
    <source>
        <dbReference type="PROSITE" id="PS50893"/>
    </source>
</evidence>
<dbReference type="InterPro" id="IPR003593">
    <property type="entry name" value="AAA+_ATPase"/>
</dbReference>
<dbReference type="InterPro" id="IPR017871">
    <property type="entry name" value="ABC_transporter-like_CS"/>
</dbReference>
<evidence type="ECO:0000256" key="6">
    <source>
        <dbReference type="ARBA" id="ARBA00022989"/>
    </source>
</evidence>
<evidence type="ECO:0000256" key="7">
    <source>
        <dbReference type="ARBA" id="ARBA00023136"/>
    </source>
</evidence>
<dbReference type="PANTHER" id="PTHR24221">
    <property type="entry name" value="ATP-BINDING CASSETTE SUB-FAMILY B"/>
    <property type="match status" value="1"/>
</dbReference>
<evidence type="ECO:0000256" key="3">
    <source>
        <dbReference type="ARBA" id="ARBA00022692"/>
    </source>
</evidence>
<comment type="subcellular location">
    <subcellularLocation>
        <location evidence="1">Cell membrane</location>
        <topology evidence="1">Multi-pass membrane protein</topology>
    </subcellularLocation>
</comment>
<keyword evidence="5 11" id="KW-0067">ATP-binding</keyword>
<keyword evidence="7 8" id="KW-0472">Membrane</keyword>
<keyword evidence="2" id="KW-0813">Transport</keyword>
<dbReference type="InterPro" id="IPR039421">
    <property type="entry name" value="Type_1_exporter"/>
</dbReference>
<feature type="transmembrane region" description="Helical" evidence="8">
    <location>
        <begin position="68"/>
        <end position="86"/>
    </location>
</feature>
<dbReference type="RefSeq" id="WP_373654709.1">
    <property type="nucleotide sequence ID" value="NZ_JBGUAW010000002.1"/>
</dbReference>
<feature type="domain" description="ABC transporter" evidence="9">
    <location>
        <begin position="354"/>
        <end position="588"/>
    </location>
</feature>
<dbReference type="CDD" id="cd18582">
    <property type="entry name" value="ABC_6TM_ATM1_ABCB7"/>
    <property type="match status" value="1"/>
</dbReference>
<evidence type="ECO:0000313" key="12">
    <source>
        <dbReference type="Proteomes" id="UP001575181"/>
    </source>
</evidence>
<feature type="transmembrane region" description="Helical" evidence="8">
    <location>
        <begin position="260"/>
        <end position="280"/>
    </location>
</feature>
<dbReference type="SUPFAM" id="SSF52540">
    <property type="entry name" value="P-loop containing nucleoside triphosphate hydrolases"/>
    <property type="match status" value="1"/>
</dbReference>
<keyword evidence="12" id="KW-1185">Reference proteome</keyword>
<evidence type="ECO:0000259" key="10">
    <source>
        <dbReference type="PROSITE" id="PS50929"/>
    </source>
</evidence>
<dbReference type="PROSITE" id="PS50929">
    <property type="entry name" value="ABC_TM1F"/>
    <property type="match status" value="1"/>
</dbReference>
<dbReference type="PROSITE" id="PS50893">
    <property type="entry name" value="ABC_TRANSPORTER_2"/>
    <property type="match status" value="1"/>
</dbReference>
<dbReference type="InterPro" id="IPR027417">
    <property type="entry name" value="P-loop_NTPase"/>
</dbReference>
<dbReference type="Gene3D" id="1.20.1560.10">
    <property type="entry name" value="ABC transporter type 1, transmembrane domain"/>
    <property type="match status" value="1"/>
</dbReference>
<proteinExistence type="predicted"/>
<feature type="transmembrane region" description="Helical" evidence="8">
    <location>
        <begin position="35"/>
        <end position="56"/>
    </location>
</feature>
<evidence type="ECO:0000313" key="11">
    <source>
        <dbReference type="EMBL" id="MFA9459928.1"/>
    </source>
</evidence>
<dbReference type="Pfam" id="PF00664">
    <property type="entry name" value="ABC_membrane"/>
    <property type="match status" value="1"/>
</dbReference>
<feature type="transmembrane region" description="Helical" evidence="8">
    <location>
        <begin position="147"/>
        <end position="169"/>
    </location>
</feature>
<accession>A0ABV4TRG5</accession>
<dbReference type="InterPro" id="IPR036640">
    <property type="entry name" value="ABC1_TM_sf"/>
</dbReference>
<sequence>MSGRYRQTEPPEGNRRDFQNLRALLPYLWDYRGRVLAALGALVLAKGANVAVPLVLKDVVDALDRQEAALGLPVVLLAGYGLLRIANSLFTELRDILFARVRHRAMRRLTVRTLEHLHNLSLRFHLDRRTGAISRDLSRGAGSLSTLLNYMVFSILPVAVEFLLVAGILLGQYSWLFAVAIFAAVAVFIAFTVALSNWRLEDRLESNRLESAANNQAVESLVNYETVKYFNNEDLEAQRYSETLRDWEDTAVRAQTSLSLLNFGQGAIVALGVTAVMFLAADGVRDGRLSLGDLVAINALLLQLFMPLNFLGTVYRQIRYALADMDRLVRLLSEPAEVTDAPEARPLHVERGEVRFEHVDFAYQRRRPILRDITFTIPPGRKVAVVGASGAGKSTLVRLLFRFFDVTGGRVTIDGQDLRGVTRDSVRENIAIVPQDTVLFNETLFYNIAYARPGATRSEVEWAARVAHLEGFVASLPEGYETVVGERGLKLSGGEKQRVAIARAVLKGAPILVFDEATSSLDSRSEQGILEALREASADHTTLVIAHRLSTIVDADHILVLEAGRIVESGTHQELLAQDGEYARLWTLQQQEARALT</sequence>
<feature type="domain" description="ABC transmembrane type-1" evidence="10">
    <location>
        <begin position="36"/>
        <end position="318"/>
    </location>
</feature>
<organism evidence="11 12">
    <name type="scientific">Thiohalorhabdus methylotrophus</name>
    <dbReference type="NCBI Taxonomy" id="3242694"/>
    <lineage>
        <taxon>Bacteria</taxon>
        <taxon>Pseudomonadati</taxon>
        <taxon>Pseudomonadota</taxon>
        <taxon>Gammaproteobacteria</taxon>
        <taxon>Thiohalorhabdales</taxon>
        <taxon>Thiohalorhabdaceae</taxon>
        <taxon>Thiohalorhabdus</taxon>
    </lineage>
</organism>
<evidence type="ECO:0000256" key="2">
    <source>
        <dbReference type="ARBA" id="ARBA00022448"/>
    </source>
</evidence>
<dbReference type="Pfam" id="PF00005">
    <property type="entry name" value="ABC_tran"/>
    <property type="match status" value="1"/>
</dbReference>
<feature type="transmembrane region" description="Helical" evidence="8">
    <location>
        <begin position="295"/>
        <end position="315"/>
    </location>
</feature>
<dbReference type="GO" id="GO:0005524">
    <property type="term" value="F:ATP binding"/>
    <property type="evidence" value="ECO:0007669"/>
    <property type="project" value="UniProtKB-KW"/>
</dbReference>
<name>A0ABV4TRG5_9GAMM</name>
<dbReference type="PROSITE" id="PS00211">
    <property type="entry name" value="ABC_TRANSPORTER_1"/>
    <property type="match status" value="1"/>
</dbReference>
<reference evidence="11 12" key="1">
    <citation type="submission" date="2024-08" db="EMBL/GenBank/DDBJ databases">
        <title>Whole-genome sequencing of halo(alkali)philic microorganisms from hypersaline lakes.</title>
        <authorList>
            <person name="Sorokin D.Y."/>
            <person name="Merkel A.Y."/>
            <person name="Messina E."/>
            <person name="Yakimov M."/>
        </authorList>
    </citation>
    <scope>NUCLEOTIDE SEQUENCE [LARGE SCALE GENOMIC DNA]</scope>
    <source>
        <strain evidence="11 12">Cl-TMA</strain>
    </source>
</reference>
<dbReference type="Proteomes" id="UP001575181">
    <property type="component" value="Unassembled WGS sequence"/>
</dbReference>
<dbReference type="InterPro" id="IPR011527">
    <property type="entry name" value="ABC1_TM_dom"/>
</dbReference>
<evidence type="ECO:0000256" key="1">
    <source>
        <dbReference type="ARBA" id="ARBA00004651"/>
    </source>
</evidence>
<keyword evidence="4" id="KW-0547">Nucleotide-binding</keyword>
<comment type="caution">
    <text evidence="11">The sequence shown here is derived from an EMBL/GenBank/DDBJ whole genome shotgun (WGS) entry which is preliminary data.</text>
</comment>
<dbReference type="Gene3D" id="3.40.50.300">
    <property type="entry name" value="P-loop containing nucleotide triphosphate hydrolases"/>
    <property type="match status" value="1"/>
</dbReference>
<dbReference type="InterPro" id="IPR003439">
    <property type="entry name" value="ABC_transporter-like_ATP-bd"/>
</dbReference>
<dbReference type="PANTHER" id="PTHR24221:SF402">
    <property type="entry name" value="IRON-SULFUR CLUSTERS TRANSPORTER ABCB7, MITOCHONDRIAL"/>
    <property type="match status" value="1"/>
</dbReference>
<gene>
    <name evidence="11" type="ORF">ACERLL_03720</name>
</gene>
<feature type="transmembrane region" description="Helical" evidence="8">
    <location>
        <begin position="175"/>
        <end position="198"/>
    </location>
</feature>
<evidence type="ECO:0000256" key="8">
    <source>
        <dbReference type="SAM" id="Phobius"/>
    </source>
</evidence>
<evidence type="ECO:0000256" key="4">
    <source>
        <dbReference type="ARBA" id="ARBA00022741"/>
    </source>
</evidence>
<dbReference type="SMART" id="SM00382">
    <property type="entry name" value="AAA"/>
    <property type="match status" value="1"/>
</dbReference>
<keyword evidence="3 8" id="KW-0812">Transmembrane</keyword>
<dbReference type="EMBL" id="JBGUAW010000002">
    <property type="protein sequence ID" value="MFA9459928.1"/>
    <property type="molecule type" value="Genomic_DNA"/>
</dbReference>
<evidence type="ECO:0000256" key="5">
    <source>
        <dbReference type="ARBA" id="ARBA00022840"/>
    </source>
</evidence>
<dbReference type="SUPFAM" id="SSF90123">
    <property type="entry name" value="ABC transporter transmembrane region"/>
    <property type="match status" value="1"/>
</dbReference>